<evidence type="ECO:0000256" key="1">
    <source>
        <dbReference type="ARBA" id="ARBA00004141"/>
    </source>
</evidence>
<keyword evidence="9" id="KW-1185">Reference proteome</keyword>
<keyword evidence="5 6" id="KW-0472">Membrane</keyword>
<keyword evidence="3 6" id="KW-0812">Transmembrane</keyword>
<feature type="transmembrane region" description="Helical" evidence="6">
    <location>
        <begin position="242"/>
        <end position="262"/>
    </location>
</feature>
<name>A0A0U1CYX9_9MYCO</name>
<feature type="transmembrane region" description="Helical" evidence="6">
    <location>
        <begin position="43"/>
        <end position="64"/>
    </location>
</feature>
<evidence type="ECO:0000256" key="7">
    <source>
        <dbReference type="SAM" id="MobiDB-lite"/>
    </source>
</evidence>
<evidence type="ECO:0000256" key="6">
    <source>
        <dbReference type="RuleBase" id="RU363041"/>
    </source>
</evidence>
<accession>A0A0U1CYX9</accession>
<evidence type="ECO:0000256" key="4">
    <source>
        <dbReference type="ARBA" id="ARBA00022989"/>
    </source>
</evidence>
<comment type="subcellular location">
    <subcellularLocation>
        <location evidence="6">Cell membrane</location>
        <topology evidence="6">Multi-pass membrane protein</topology>
    </subcellularLocation>
    <subcellularLocation>
        <location evidence="1">Membrane</location>
        <topology evidence="1">Multi-pass membrane protein</topology>
    </subcellularLocation>
</comment>
<comment type="similarity">
    <text evidence="2 6">Belongs to the 4-toluene sulfonate uptake permease (TSUP) (TC 2.A.102) family.</text>
</comment>
<evidence type="ECO:0000313" key="8">
    <source>
        <dbReference type="EMBL" id="CQD02760.1"/>
    </source>
</evidence>
<evidence type="ECO:0000256" key="5">
    <source>
        <dbReference type="ARBA" id="ARBA00023136"/>
    </source>
</evidence>
<evidence type="ECO:0000313" key="9">
    <source>
        <dbReference type="Proteomes" id="UP000199601"/>
    </source>
</evidence>
<dbReference type="RefSeq" id="WP_090417985.1">
    <property type="nucleotide sequence ID" value="NZ_CTEC01000001.1"/>
</dbReference>
<feature type="transmembrane region" description="Helical" evidence="6">
    <location>
        <begin position="76"/>
        <end position="96"/>
    </location>
</feature>
<dbReference type="Pfam" id="PF01925">
    <property type="entry name" value="TauE"/>
    <property type="match status" value="1"/>
</dbReference>
<keyword evidence="4 6" id="KW-1133">Transmembrane helix</keyword>
<sequence>MSLSGIAIATPLGLLIGLALGALGGGGSILAVPALVYGVGESAHAATTTSLVAVGATALVGMIGHWRGGRVRVGSGMIFGLVGIGGSLLGSLLSRAIPNDTLLLIFSGLILVAAWRMYARHTETPCHTKQLASVGAGGVQQADGTGERRATPSPHADCASGDNGGEHRRTWFATGWRLVIAGTVVGFLTGFFGVGGGFVIVPALVLALDYEMPTAVGTSLLVIAISSAEGLAFHLQSGPIDWPIAIPFTAAGSVGVLLGNGLASRVPAARLIRWFVWLLVAVACYTAIRSLVATRA</sequence>
<dbReference type="Proteomes" id="UP000199601">
    <property type="component" value="Unassembled WGS sequence"/>
</dbReference>
<protein>
    <recommendedName>
        <fullName evidence="6">Probable membrane transporter protein</fullName>
    </recommendedName>
</protein>
<feature type="region of interest" description="Disordered" evidence="7">
    <location>
        <begin position="138"/>
        <end position="164"/>
    </location>
</feature>
<dbReference type="InterPro" id="IPR002781">
    <property type="entry name" value="TM_pro_TauE-like"/>
</dbReference>
<feature type="transmembrane region" description="Helical" evidence="6">
    <location>
        <begin position="12"/>
        <end position="37"/>
    </location>
</feature>
<keyword evidence="6" id="KW-1003">Cell membrane</keyword>
<organism evidence="8 9">
    <name type="scientific">Mycobacterium europaeum</name>
    <dbReference type="NCBI Taxonomy" id="761804"/>
    <lineage>
        <taxon>Bacteria</taxon>
        <taxon>Bacillati</taxon>
        <taxon>Actinomycetota</taxon>
        <taxon>Actinomycetes</taxon>
        <taxon>Mycobacteriales</taxon>
        <taxon>Mycobacteriaceae</taxon>
        <taxon>Mycobacterium</taxon>
        <taxon>Mycobacterium simiae complex</taxon>
    </lineage>
</organism>
<evidence type="ECO:0000256" key="3">
    <source>
        <dbReference type="ARBA" id="ARBA00022692"/>
    </source>
</evidence>
<dbReference type="EMBL" id="CTEC01000001">
    <property type="protein sequence ID" value="CQD02760.1"/>
    <property type="molecule type" value="Genomic_DNA"/>
</dbReference>
<evidence type="ECO:0000256" key="2">
    <source>
        <dbReference type="ARBA" id="ARBA00009142"/>
    </source>
</evidence>
<feature type="transmembrane region" description="Helical" evidence="6">
    <location>
        <begin position="178"/>
        <end position="208"/>
    </location>
</feature>
<dbReference type="GO" id="GO:0005886">
    <property type="term" value="C:plasma membrane"/>
    <property type="evidence" value="ECO:0007669"/>
    <property type="project" value="UniProtKB-SubCell"/>
</dbReference>
<feature type="transmembrane region" description="Helical" evidence="6">
    <location>
        <begin position="102"/>
        <end position="119"/>
    </location>
</feature>
<dbReference type="PANTHER" id="PTHR43701:SF2">
    <property type="entry name" value="MEMBRANE TRANSPORTER PROTEIN YJNA-RELATED"/>
    <property type="match status" value="1"/>
</dbReference>
<gene>
    <name evidence="8" type="ORF">BN000_00353</name>
</gene>
<feature type="transmembrane region" description="Helical" evidence="6">
    <location>
        <begin position="274"/>
        <end position="292"/>
    </location>
</feature>
<proteinExistence type="inferred from homology"/>
<dbReference type="PANTHER" id="PTHR43701">
    <property type="entry name" value="MEMBRANE TRANSPORTER PROTEIN MJ0441-RELATED"/>
    <property type="match status" value="1"/>
</dbReference>
<reference evidence="9" key="1">
    <citation type="submission" date="2015-03" db="EMBL/GenBank/DDBJ databases">
        <authorList>
            <person name="Urmite Genomes"/>
        </authorList>
    </citation>
    <scope>NUCLEOTIDE SEQUENCE [LARGE SCALE GENOMIC DNA]</scope>
    <source>
        <strain evidence="9">CSUR P1344</strain>
    </source>
</reference>
<dbReference type="InterPro" id="IPR051598">
    <property type="entry name" value="TSUP/Inactive_protease-like"/>
</dbReference>
<dbReference type="AlphaFoldDB" id="A0A0U1CYX9"/>